<dbReference type="Gene3D" id="2.30.30.60">
    <property type="match status" value="1"/>
</dbReference>
<dbReference type="Proteomes" id="UP000008204">
    <property type="component" value="Chromosome"/>
</dbReference>
<keyword evidence="3" id="KW-1003">Cell membrane</keyword>
<feature type="transmembrane region" description="Helical" evidence="7">
    <location>
        <begin position="223"/>
        <end position="244"/>
    </location>
</feature>
<dbReference type="GO" id="GO:0005886">
    <property type="term" value="C:plasma membrane"/>
    <property type="evidence" value="ECO:0007669"/>
    <property type="project" value="UniProtKB-SubCell"/>
</dbReference>
<proteinExistence type="inferred from homology"/>
<dbReference type="InterPro" id="IPR049142">
    <property type="entry name" value="MS_channel_1st"/>
</dbReference>
<keyword evidence="4 7" id="KW-0812">Transmembrane</keyword>
<evidence type="ECO:0000256" key="3">
    <source>
        <dbReference type="ARBA" id="ARBA00022475"/>
    </source>
</evidence>
<feature type="domain" description="Mechanosensitive ion channel transmembrane helices 2/3" evidence="10">
    <location>
        <begin position="227"/>
        <end position="267"/>
    </location>
</feature>
<dbReference type="PANTHER" id="PTHR30347">
    <property type="entry name" value="POTASSIUM CHANNEL RELATED"/>
    <property type="match status" value="1"/>
</dbReference>
<comment type="subcellular location">
    <subcellularLocation>
        <location evidence="1">Cell membrane</location>
        <topology evidence="1">Multi-pass membrane protein</topology>
    </subcellularLocation>
</comment>
<keyword evidence="5 7" id="KW-1133">Transmembrane helix</keyword>
<evidence type="ECO:0000256" key="2">
    <source>
        <dbReference type="ARBA" id="ARBA00008017"/>
    </source>
</evidence>
<dbReference type="SUPFAM" id="SSF82689">
    <property type="entry name" value="Mechanosensitive channel protein MscS (YggB), C-terminal domain"/>
    <property type="match status" value="1"/>
</dbReference>
<dbReference type="Gene3D" id="3.30.70.100">
    <property type="match status" value="1"/>
</dbReference>
<dbReference type="InterPro" id="IPR023408">
    <property type="entry name" value="MscS_beta-dom_sf"/>
</dbReference>
<dbReference type="Gene3D" id="1.10.287.1260">
    <property type="match status" value="1"/>
</dbReference>
<dbReference type="KEGG" id="cyp:PCC8801_2010"/>
<gene>
    <name evidence="11" type="ordered locus">PCC8801_2010</name>
</gene>
<dbReference type="InterPro" id="IPR010920">
    <property type="entry name" value="LSM_dom_sf"/>
</dbReference>
<dbReference type="STRING" id="41431.PCC8801_2010"/>
<dbReference type="InterPro" id="IPR052702">
    <property type="entry name" value="MscS-like_channel"/>
</dbReference>
<evidence type="ECO:0000256" key="5">
    <source>
        <dbReference type="ARBA" id="ARBA00022989"/>
    </source>
</evidence>
<evidence type="ECO:0000313" key="11">
    <source>
        <dbReference type="EMBL" id="ACK66047.1"/>
    </source>
</evidence>
<dbReference type="HOGENOM" id="CLU_037945_9_3_3"/>
<feature type="transmembrane region" description="Helical" evidence="7">
    <location>
        <begin position="110"/>
        <end position="132"/>
    </location>
</feature>
<feature type="transmembrane region" description="Helical" evidence="7">
    <location>
        <begin position="73"/>
        <end position="98"/>
    </location>
</feature>
<dbReference type="InterPro" id="IPR049278">
    <property type="entry name" value="MS_channel_C"/>
</dbReference>
<evidence type="ECO:0000313" key="12">
    <source>
        <dbReference type="Proteomes" id="UP000008204"/>
    </source>
</evidence>
<dbReference type="RefSeq" id="WP_012595317.1">
    <property type="nucleotide sequence ID" value="NC_011726.1"/>
</dbReference>
<dbReference type="SUPFAM" id="SSF82861">
    <property type="entry name" value="Mechanosensitive channel protein MscS (YggB), transmembrane region"/>
    <property type="match status" value="1"/>
</dbReference>
<dbReference type="GO" id="GO:0055085">
    <property type="term" value="P:transmembrane transport"/>
    <property type="evidence" value="ECO:0007669"/>
    <property type="project" value="InterPro"/>
</dbReference>
<reference evidence="12" key="1">
    <citation type="journal article" date="2011" name="MBio">
        <title>Novel metabolic attributes of the genus Cyanothece, comprising a group of unicellular nitrogen-fixing Cyanobacteria.</title>
        <authorList>
            <person name="Bandyopadhyay A."/>
            <person name="Elvitigala T."/>
            <person name="Welsh E."/>
            <person name="Stockel J."/>
            <person name="Liberton M."/>
            <person name="Min H."/>
            <person name="Sherman L.A."/>
            <person name="Pakrasi H.B."/>
        </authorList>
    </citation>
    <scope>NUCLEOTIDE SEQUENCE [LARGE SCALE GENOMIC DNA]</scope>
    <source>
        <strain evidence="12">PCC 8801</strain>
    </source>
</reference>
<keyword evidence="12" id="KW-1185">Reference proteome</keyword>
<evidence type="ECO:0000256" key="4">
    <source>
        <dbReference type="ARBA" id="ARBA00022692"/>
    </source>
</evidence>
<evidence type="ECO:0000259" key="10">
    <source>
        <dbReference type="Pfam" id="PF21088"/>
    </source>
</evidence>
<dbReference type="AlphaFoldDB" id="B7JYX0"/>
<sequence length="447" mass="50508">MSIGERLPSPEEVVGRQMLFFGRSDVQNQFFSIAFCLILAWLISRRFWTYLTAKFPEVTEFYWNDQRLSLRQYFAALLNHLDFPIMSLGLLNLSQIIFASQNWKEGLLFVAIRLLWVYLIYQFFLVSLYAIFPLNIIQKFHYRLFAPLLSIFIIGTIINLYNNVSQIAQIPLFNLFNTAISLRIIFSLVGGLYFWIVIVGLIENLSLDFIRLQPNLDAGSAEASLLLIRYFLITLGIVLILGYIGVNATAIAAITGGLSVGIGFGLQQVVSNFVSGILLLFEGVLKPGDIISIEGQISEVKSLGIRATTVKVLTDNSEKIIPNQTFFTSDITTYTGSDRLVNCSITIGVGYDSCSQQVMDILLKIAQEHPQVLQDPSPSAFLIEFGESTLNFELKFWLDDVNLRTRVISDINCQILNRFSQLNIEIPFPQRDIHIYSQSNRSLTSDS</sequence>
<feature type="transmembrane region" description="Helical" evidence="7">
    <location>
        <begin position="144"/>
        <end position="161"/>
    </location>
</feature>
<evidence type="ECO:0000259" key="8">
    <source>
        <dbReference type="Pfam" id="PF00924"/>
    </source>
</evidence>
<dbReference type="InterPro" id="IPR006685">
    <property type="entry name" value="MscS_channel_2nd"/>
</dbReference>
<feature type="transmembrane region" description="Helical" evidence="7">
    <location>
        <begin position="26"/>
        <end position="44"/>
    </location>
</feature>
<organism evidence="11 12">
    <name type="scientific">Rippkaea orientalis (strain PCC 8801 / RF-1)</name>
    <name type="common">Cyanothece sp. (strain PCC 8801)</name>
    <dbReference type="NCBI Taxonomy" id="41431"/>
    <lineage>
        <taxon>Bacteria</taxon>
        <taxon>Bacillati</taxon>
        <taxon>Cyanobacteriota</taxon>
        <taxon>Cyanophyceae</taxon>
        <taxon>Oscillatoriophycideae</taxon>
        <taxon>Chroococcales</taxon>
        <taxon>Aphanothecaceae</taxon>
        <taxon>Rippkaea</taxon>
        <taxon>Rippkaea orientalis</taxon>
    </lineage>
</organism>
<dbReference type="Pfam" id="PF21088">
    <property type="entry name" value="MS_channel_1st"/>
    <property type="match status" value="1"/>
</dbReference>
<dbReference type="OrthoDB" id="9809206at2"/>
<dbReference type="Pfam" id="PF21082">
    <property type="entry name" value="MS_channel_3rd"/>
    <property type="match status" value="1"/>
</dbReference>
<accession>B7JYX0</accession>
<protein>
    <submittedName>
        <fullName evidence="11">MscS Mechanosensitive ion channel</fullName>
    </submittedName>
</protein>
<feature type="transmembrane region" description="Helical" evidence="7">
    <location>
        <begin position="181"/>
        <end position="202"/>
    </location>
</feature>
<dbReference type="eggNOG" id="COG3264">
    <property type="taxonomic scope" value="Bacteria"/>
</dbReference>
<name>B7JYX0_RIPO1</name>
<dbReference type="InterPro" id="IPR011066">
    <property type="entry name" value="MscS_channel_C_sf"/>
</dbReference>
<feature type="domain" description="Mechanosensitive ion channel MscS C-terminal" evidence="9">
    <location>
        <begin position="345"/>
        <end position="426"/>
    </location>
</feature>
<evidence type="ECO:0000256" key="7">
    <source>
        <dbReference type="SAM" id="Phobius"/>
    </source>
</evidence>
<keyword evidence="6 7" id="KW-0472">Membrane</keyword>
<comment type="similarity">
    <text evidence="2">Belongs to the MscS (TC 1.A.23) family.</text>
</comment>
<dbReference type="InterPro" id="IPR011014">
    <property type="entry name" value="MscS_channel_TM-2"/>
</dbReference>
<evidence type="ECO:0000256" key="1">
    <source>
        <dbReference type="ARBA" id="ARBA00004651"/>
    </source>
</evidence>
<feature type="domain" description="Mechanosensitive ion channel MscS" evidence="8">
    <location>
        <begin position="269"/>
        <end position="334"/>
    </location>
</feature>
<evidence type="ECO:0000256" key="6">
    <source>
        <dbReference type="ARBA" id="ARBA00023136"/>
    </source>
</evidence>
<dbReference type="SUPFAM" id="SSF50182">
    <property type="entry name" value="Sm-like ribonucleoproteins"/>
    <property type="match status" value="1"/>
</dbReference>
<evidence type="ECO:0000259" key="9">
    <source>
        <dbReference type="Pfam" id="PF21082"/>
    </source>
</evidence>
<dbReference type="Pfam" id="PF00924">
    <property type="entry name" value="MS_channel_2nd"/>
    <property type="match status" value="1"/>
</dbReference>
<dbReference type="EMBL" id="CP001287">
    <property type="protein sequence ID" value="ACK66047.1"/>
    <property type="molecule type" value="Genomic_DNA"/>
</dbReference>
<dbReference type="PANTHER" id="PTHR30347:SF1">
    <property type="entry name" value="MECHANOSENSITIVE CHANNEL MSCK"/>
    <property type="match status" value="1"/>
</dbReference>